<evidence type="ECO:0000259" key="1">
    <source>
        <dbReference type="SMART" id="SM00731"/>
    </source>
</evidence>
<feature type="domain" description="SprT-like" evidence="1">
    <location>
        <begin position="4"/>
        <end position="165"/>
    </location>
</feature>
<keyword evidence="2" id="KW-0645">Protease</keyword>
<gene>
    <name evidence="2" type="ORF">VB738_01210</name>
</gene>
<reference evidence="2 3" key="1">
    <citation type="submission" date="2023-12" db="EMBL/GenBank/DDBJ databases">
        <title>Baltic Sea Cyanobacteria.</title>
        <authorList>
            <person name="Delbaje E."/>
            <person name="Fewer D.P."/>
            <person name="Shishido T.K."/>
        </authorList>
    </citation>
    <scope>NUCLEOTIDE SEQUENCE [LARGE SCALE GENOMIC DNA]</scope>
    <source>
        <strain evidence="2 3">UHCC 0139</strain>
    </source>
</reference>
<keyword evidence="2" id="KW-0378">Hydrolase</keyword>
<dbReference type="RefSeq" id="WP_323303997.1">
    <property type="nucleotide sequence ID" value="NZ_JAYGHX010000001.1"/>
</dbReference>
<sequence>MPLEPLLPLFHRLNREHFDGQLTRENRPLVDVRWSDGRLTRTAGLYRRGRLADGRDLCEIVLSRPLLEPLPRQATLGTLCHEMIHAWVDRVLAEQEVHGPRFRTRMEQINRAQDDFQVSLRHRYPLPVAASRWIARCPRCDSRTPYQRRRQGLACRHCCERLHGGRWDASCLLVFEPNTA</sequence>
<dbReference type="Proteomes" id="UP001304461">
    <property type="component" value="Unassembled WGS sequence"/>
</dbReference>
<dbReference type="SMART" id="SM00731">
    <property type="entry name" value="SprT"/>
    <property type="match status" value="1"/>
</dbReference>
<organism evidence="2 3">
    <name type="scientific">Cyanobium gracile UHCC 0139</name>
    <dbReference type="NCBI Taxonomy" id="3110308"/>
    <lineage>
        <taxon>Bacteria</taxon>
        <taxon>Bacillati</taxon>
        <taxon>Cyanobacteriota</taxon>
        <taxon>Cyanophyceae</taxon>
        <taxon>Synechococcales</taxon>
        <taxon>Prochlorococcaceae</taxon>
        <taxon>Cyanobium</taxon>
    </lineage>
</organism>
<dbReference type="PANTHER" id="PTHR21220">
    <property type="entry name" value="DNA-DEPENDENT METALLOPROTEASE SPRTN"/>
    <property type="match status" value="1"/>
</dbReference>
<dbReference type="InterPro" id="IPR006640">
    <property type="entry name" value="SprT-like_domain"/>
</dbReference>
<comment type="caution">
    <text evidence="2">The sequence shown here is derived from an EMBL/GenBank/DDBJ whole genome shotgun (WGS) entry which is preliminary data.</text>
</comment>
<dbReference type="GO" id="GO:0008237">
    <property type="term" value="F:metallopeptidase activity"/>
    <property type="evidence" value="ECO:0007669"/>
    <property type="project" value="UniProtKB-KW"/>
</dbReference>
<accession>A0ABU5RQ28</accession>
<evidence type="ECO:0000313" key="3">
    <source>
        <dbReference type="Proteomes" id="UP001304461"/>
    </source>
</evidence>
<keyword evidence="2" id="KW-0482">Metalloprotease</keyword>
<proteinExistence type="predicted"/>
<dbReference type="EMBL" id="JAYGHX010000001">
    <property type="protein sequence ID" value="MEA5389868.1"/>
    <property type="molecule type" value="Genomic_DNA"/>
</dbReference>
<dbReference type="InterPro" id="IPR044245">
    <property type="entry name" value="Spartan"/>
</dbReference>
<dbReference type="Pfam" id="PF10263">
    <property type="entry name" value="SprT-like"/>
    <property type="match status" value="1"/>
</dbReference>
<dbReference type="PANTHER" id="PTHR21220:SF9">
    <property type="entry name" value="SPRT-LIKE DOMAIN-CONTAINING PROTEIN SPARTAN"/>
    <property type="match status" value="1"/>
</dbReference>
<evidence type="ECO:0000313" key="2">
    <source>
        <dbReference type="EMBL" id="MEA5389868.1"/>
    </source>
</evidence>
<keyword evidence="3" id="KW-1185">Reference proteome</keyword>
<protein>
    <submittedName>
        <fullName evidence="2">SprT family zinc-dependent metalloprotease</fullName>
    </submittedName>
</protein>
<name>A0ABU5RQ28_9CYAN</name>